<keyword evidence="7" id="KW-1133">Transmembrane helix</keyword>
<dbReference type="GO" id="GO:1904158">
    <property type="term" value="P:axonemal central apparatus assembly"/>
    <property type="evidence" value="ECO:0007669"/>
    <property type="project" value="TreeGrafter"/>
</dbReference>
<feature type="region of interest" description="Disordered" evidence="6">
    <location>
        <begin position="969"/>
        <end position="1054"/>
    </location>
</feature>
<feature type="transmembrane region" description="Helical" evidence="7">
    <location>
        <begin position="1083"/>
        <end position="1107"/>
    </location>
</feature>
<name>A0A812X2U1_9DINO</name>
<evidence type="ECO:0000256" key="3">
    <source>
        <dbReference type="ARBA" id="ARBA00022490"/>
    </source>
</evidence>
<reference evidence="9" key="1">
    <citation type="submission" date="2021-02" db="EMBL/GenBank/DDBJ databases">
        <authorList>
            <person name="Dougan E. K."/>
            <person name="Rhodes N."/>
            <person name="Thang M."/>
            <person name="Chan C."/>
        </authorList>
    </citation>
    <scope>NUCLEOTIDE SEQUENCE</scope>
</reference>
<feature type="region of interest" description="Disordered" evidence="6">
    <location>
        <begin position="1212"/>
        <end position="1252"/>
    </location>
</feature>
<feature type="compositionally biased region" description="Acidic residues" evidence="6">
    <location>
        <begin position="2019"/>
        <end position="2030"/>
    </location>
</feature>
<evidence type="ECO:0000256" key="7">
    <source>
        <dbReference type="SAM" id="Phobius"/>
    </source>
</evidence>
<feature type="region of interest" description="Disordered" evidence="6">
    <location>
        <begin position="1993"/>
        <end position="2037"/>
    </location>
</feature>
<feature type="transmembrane region" description="Helical" evidence="7">
    <location>
        <begin position="1152"/>
        <end position="1174"/>
    </location>
</feature>
<comment type="caution">
    <text evidence="9">The sequence shown here is derived from an EMBL/GenBank/DDBJ whole genome shotgun (WGS) entry which is preliminary data.</text>
</comment>
<feature type="domain" description="HYDIN/VesB/CFA65-like Ig-like" evidence="8">
    <location>
        <begin position="462"/>
        <end position="565"/>
    </location>
</feature>
<dbReference type="OrthoDB" id="442692at2759"/>
<dbReference type="InterPro" id="IPR013783">
    <property type="entry name" value="Ig-like_fold"/>
</dbReference>
<dbReference type="InterPro" id="IPR033305">
    <property type="entry name" value="Hydin-like"/>
</dbReference>
<evidence type="ECO:0000313" key="10">
    <source>
        <dbReference type="Proteomes" id="UP000601435"/>
    </source>
</evidence>
<dbReference type="InterPro" id="IPR053879">
    <property type="entry name" value="HYDIN_VesB_CFA65-like_Ig"/>
</dbReference>
<feature type="region of interest" description="Disordered" evidence="6">
    <location>
        <begin position="1322"/>
        <end position="1341"/>
    </location>
</feature>
<protein>
    <submittedName>
        <fullName evidence="9">HYDIN protein</fullName>
    </submittedName>
</protein>
<feature type="region of interest" description="Disordered" evidence="6">
    <location>
        <begin position="900"/>
        <end position="923"/>
    </location>
</feature>
<keyword evidence="7" id="KW-0812">Transmembrane</keyword>
<dbReference type="PANTHER" id="PTHR23053">
    <property type="entry name" value="DLEC1 DELETED IN LUNG AND ESOPHAGEAL CANCER 1"/>
    <property type="match status" value="1"/>
</dbReference>
<keyword evidence="4" id="KW-0969">Cilium</keyword>
<feature type="domain" description="HYDIN/VesB/CFA65-like Ig-like" evidence="8">
    <location>
        <begin position="570"/>
        <end position="660"/>
    </location>
</feature>
<dbReference type="PANTHER" id="PTHR23053:SF0">
    <property type="entry name" value="HYDROCEPHALUS-INDUCING PROTEIN HOMOLOG"/>
    <property type="match status" value="1"/>
</dbReference>
<keyword evidence="10" id="KW-1185">Reference proteome</keyword>
<accession>A0A812X2U1</accession>
<dbReference type="Pfam" id="PF22544">
    <property type="entry name" value="HYDIN_VesB_CFA65-like_Ig"/>
    <property type="match status" value="3"/>
</dbReference>
<keyword evidence="3" id="KW-0963">Cytoplasm</keyword>
<gene>
    <name evidence="9" type="primary">HYDIN</name>
    <name evidence="9" type="ORF">SNEC2469_LOCUS20496</name>
</gene>
<comment type="subcellular location">
    <subcellularLocation>
        <location evidence="1">Cell projection</location>
        <location evidence="1">Cilium</location>
    </subcellularLocation>
    <subcellularLocation>
        <location evidence="2">Cytoplasm</location>
    </subcellularLocation>
</comment>
<evidence type="ECO:0000256" key="1">
    <source>
        <dbReference type="ARBA" id="ARBA00004138"/>
    </source>
</evidence>
<dbReference type="GO" id="GO:0003341">
    <property type="term" value="P:cilium movement"/>
    <property type="evidence" value="ECO:0007669"/>
    <property type="project" value="TreeGrafter"/>
</dbReference>
<proteinExistence type="predicted"/>
<keyword evidence="5" id="KW-0966">Cell projection</keyword>
<evidence type="ECO:0000259" key="8">
    <source>
        <dbReference type="Pfam" id="PF22544"/>
    </source>
</evidence>
<keyword evidence="7" id="KW-0472">Membrane</keyword>
<feature type="region of interest" description="Disordered" evidence="6">
    <location>
        <begin position="1286"/>
        <end position="1311"/>
    </location>
</feature>
<feature type="domain" description="HYDIN/VesB/CFA65-like Ig-like" evidence="8">
    <location>
        <begin position="179"/>
        <end position="270"/>
    </location>
</feature>
<dbReference type="GO" id="GO:0005930">
    <property type="term" value="C:axoneme"/>
    <property type="evidence" value="ECO:0007669"/>
    <property type="project" value="TreeGrafter"/>
</dbReference>
<evidence type="ECO:0000313" key="9">
    <source>
        <dbReference type="EMBL" id="CAE7710106.1"/>
    </source>
</evidence>
<dbReference type="EMBL" id="CAJNJA010035709">
    <property type="protein sequence ID" value="CAE7710106.1"/>
    <property type="molecule type" value="Genomic_DNA"/>
</dbReference>
<evidence type="ECO:0000256" key="2">
    <source>
        <dbReference type="ARBA" id="ARBA00004496"/>
    </source>
</evidence>
<evidence type="ECO:0000256" key="5">
    <source>
        <dbReference type="ARBA" id="ARBA00023273"/>
    </source>
</evidence>
<dbReference type="Gene3D" id="2.60.40.10">
    <property type="entry name" value="Immunoglobulins"/>
    <property type="match status" value="5"/>
</dbReference>
<sequence>MLQLGTLAPASSSSCLKRKPSEVIAAARQPGGLTAPSRSQLDNMTCRIVSFQDMGDYTHQVDSVVPVEEPLFKATPPEIRFANFESLQNLDATLCLRNQDNVARRVKILHLGSIEEVLPGKGRKINGDGDNKVAPGMEVSYTVRFTPDQQVEDYSYDLVVVTERERFIVPIRATGCSALLDMPDELDFGVSPVKFESPKTIMVRNVGEKATKFLLKVPPPFSTSIQDGYLEVGEIMQVDVVFRPDKAEQYERDLLILYGDGIEAYMALKGQAENVSVTFSANQLQMEDTFIALSTQKAIVIHNNSEIPVDFSWRAFPSIQEEIGQKLKLQVQLKQEESDEAAALQELSSMGEDSDEESQLSESSDEYMTKCSSLKGVELAHGALQRRYKNIAKAILEDPMFFYDEIFAVEPLSGRIWAKSKVAITFTFTPKAALNYQCLAYCSIVGRAERLPLLLKGIGIGPKAAFSYDELDVGDIFVESVHQYEVNLINQGDIDVEFRLVPNTSPFGSKFAFTPSDGRLEVGGQCTIVVEVCRRLSPDLLGEFQETFYWELVGSTSKIALGFRGHSVSPTFHFDLDRISFGVVSYGFLNSKTLTLTNTSEVPMRFALRIPGDGRSNQREFDVIPPKGTLLPNCSQKIQIDFVSLNVKSYDLCLVVDLDGVGQVLNNTSALPAKFQIMPQDDSTKLGGYATVKSIAEFEPDQSFGSVLTFTLTSQVIGTLQIPITIRILGHNSANTVILIANTIGPIVNIEPSVVDWGNSHCLEPITRSVLVSNNSVIPASVRCIMKTRNSLWTLSPKAMELQPHESAYLYMTLTIDEVAKMTDIAHVIVHESNDVAVTVRAKGIGTPVTCKESLELIDFGTQYTTQTHSREVVIENRGRQPRKLVWTLELLGEKEVLSTRSEETKKKDRKTPTKDKPAEEGDARIFSVVPDTVQLGCTYRKARPVQDLFCALGLSFCSVGICGDQAGKGRESWAPSHGSTWVMPKPSGRDWSDPVDDDTFDTLARPARPSQASPPRPSRPSRHSRRSNDSPKSQRVSERSLQPARAQADSYKDWRQAQEEAARAIRAVEPSKRKKTRFYSRLRVCLVVCFVAGYVALVAVLVSAILSERGALGETGSECEKLCPLNTRCRMEEGEARCVALPGSNLETMELILWIVVGLPSLICIPCLFQWLLRRCCPKCWEKTVKSRWGSAAYQAYQADTEALGAMLGKPQPAEAAETSETSENPGAGEASPARSSKATKEVPSQGSSAEIGIEDGLNDLFAPLAKSRPPRASAAEEEELDLLFARKPKPKEEEGVPVRGPPKPPSTDLESAFSHLFHKRARLPKPQPKSAAVSTPGSALRSDFSAGMSVLFANVQSSKAKRSTWEAEDPDPQSQSTVIEASRVHSEAPACGGDFLDQDLGDPPDFFAFAKLVAGSVDAARSHLHDSDAASDSGDSLGHLEPSDLLDLFHPFYFLGMKGVEKWDWVGWFRGATSLTLDGKCAFRFVFNASSPKPGALSDTLVCTELCGNDRKGNAIYKTELRGNFVLPLLELSATSVSFRYLWERNCPLHPLSEPLAPLPDCAQEHLSVGGDGTGFQGLSSSWSFPPPIVVLDGLDHRFRRRFSLARRSWQLAALLLALCVRNGLALMLPGGIKLPPPAPLAMRQRTTKLRDPETGFRRAPPKEADFALDIFQRTFPRVNTEEHILIRRWEDMVDIFQSPELVNQLIEDEPSILRMPRRTARNALHLLSIYLGEEAAKEAVFECPYLLTKNSKLMRATLPALINVLGSRSRLREVIAKYPQLTNLPVGDFYKAMGDMTAVMGSTEAAMAVAKEAMDRVARSPYVSAVPGGYPVLVAIFGNLEEAHKAIAQEPLLLKWYGENFLGRLGTLRQLLGKEGAQKAVRKAPYLLLEENQRKSRKFELAFEAIENLFGTEEAQQIVGDRPELLALGWKLHRALRFAERRLGSREKVRDRFDAILERTGLAEHLNWERKQRPRNGLWTPKLRMHNGYPLNHGPWSPYTNPLGKGGPARGPWQDFTEDEDKEEDTVEEKVAAS</sequence>
<dbReference type="Proteomes" id="UP000601435">
    <property type="component" value="Unassembled WGS sequence"/>
</dbReference>
<organism evidence="9 10">
    <name type="scientific">Symbiodinium necroappetens</name>
    <dbReference type="NCBI Taxonomy" id="1628268"/>
    <lineage>
        <taxon>Eukaryota</taxon>
        <taxon>Sar</taxon>
        <taxon>Alveolata</taxon>
        <taxon>Dinophyceae</taxon>
        <taxon>Suessiales</taxon>
        <taxon>Symbiodiniaceae</taxon>
        <taxon>Symbiodinium</taxon>
    </lineage>
</organism>
<evidence type="ECO:0000256" key="4">
    <source>
        <dbReference type="ARBA" id="ARBA00023069"/>
    </source>
</evidence>
<feature type="compositionally biased region" description="Low complexity" evidence="6">
    <location>
        <begin position="1215"/>
        <end position="1225"/>
    </location>
</feature>
<evidence type="ECO:0000256" key="6">
    <source>
        <dbReference type="SAM" id="MobiDB-lite"/>
    </source>
</evidence>